<feature type="compositionally biased region" description="Basic and acidic residues" evidence="1">
    <location>
        <begin position="69"/>
        <end position="91"/>
    </location>
</feature>
<name>A0A6P6RY25_9EIME</name>
<proteinExistence type="predicted"/>
<feature type="region of interest" description="Disordered" evidence="1">
    <location>
        <begin position="62"/>
        <end position="91"/>
    </location>
</feature>
<evidence type="ECO:0000313" key="3">
    <source>
        <dbReference type="RefSeq" id="XP_026192806.1"/>
    </source>
</evidence>
<dbReference type="RefSeq" id="XP_026192806.1">
    <property type="nucleotide sequence ID" value="XM_026337021.1"/>
</dbReference>
<dbReference type="AlphaFoldDB" id="A0A6P6RY25"/>
<evidence type="ECO:0000256" key="1">
    <source>
        <dbReference type="SAM" id="MobiDB-lite"/>
    </source>
</evidence>
<protein>
    <submittedName>
        <fullName evidence="3">Trichohyalin</fullName>
    </submittedName>
</protein>
<reference evidence="3" key="1">
    <citation type="submission" date="2025-08" db="UniProtKB">
        <authorList>
            <consortium name="RefSeq"/>
        </authorList>
    </citation>
    <scope>IDENTIFICATION</scope>
</reference>
<dbReference type="Proteomes" id="UP000515125">
    <property type="component" value="Unplaced"/>
</dbReference>
<accession>A0A6P6RY25</accession>
<gene>
    <name evidence="3" type="primary">LOC34620475</name>
</gene>
<organism evidence="2 3">
    <name type="scientific">Cyclospora cayetanensis</name>
    <dbReference type="NCBI Taxonomy" id="88456"/>
    <lineage>
        <taxon>Eukaryota</taxon>
        <taxon>Sar</taxon>
        <taxon>Alveolata</taxon>
        <taxon>Apicomplexa</taxon>
        <taxon>Conoidasida</taxon>
        <taxon>Coccidia</taxon>
        <taxon>Eucoccidiorida</taxon>
        <taxon>Eimeriorina</taxon>
        <taxon>Eimeriidae</taxon>
        <taxon>Cyclospora</taxon>
    </lineage>
</organism>
<sequence>MQEADELVEKWSADQEKFDEAKKRLDDSTFEQQIKKDAREQKRQIESAADTISILAESELEEDIMSTEDTERRDEIKKEEEKAVVSTKSEAEKAIEEANELAVEMEKPPEEHLGEWNFFCSESAPDIQKGKQTHSQQRTKVSFVVGQDEEAQLEHEEEEETNPKETEVRVTAKFWQPSQSITCLHDFRRRLDKPHFRVTPRVASNPGSQGAAERSAVGCPQGPDRAPRLASSKYACRICWLQSVCHMTGFQRAGRHLQENVVWEAVGKSSLAPSDVLPLEI</sequence>
<dbReference type="GeneID" id="34620475"/>
<evidence type="ECO:0000313" key="2">
    <source>
        <dbReference type="Proteomes" id="UP000515125"/>
    </source>
</evidence>
<keyword evidence="2" id="KW-1185">Reference proteome</keyword>
<feature type="region of interest" description="Disordered" evidence="1">
    <location>
        <begin position="200"/>
        <end position="224"/>
    </location>
</feature>